<dbReference type="EMBL" id="JAAWWK010000005">
    <property type="protein sequence ID" value="NKI18443.1"/>
    <property type="molecule type" value="Genomic_DNA"/>
</dbReference>
<keyword evidence="3" id="KW-1185">Reference proteome</keyword>
<proteinExistence type="predicted"/>
<organism evidence="2 3">
    <name type="scientific">Spongiibacter thalassae</name>
    <dbReference type="NCBI Taxonomy" id="2721624"/>
    <lineage>
        <taxon>Bacteria</taxon>
        <taxon>Pseudomonadati</taxon>
        <taxon>Pseudomonadota</taxon>
        <taxon>Gammaproteobacteria</taxon>
        <taxon>Cellvibrionales</taxon>
        <taxon>Spongiibacteraceae</taxon>
        <taxon>Spongiibacter</taxon>
    </lineage>
</organism>
<evidence type="ECO:0000313" key="3">
    <source>
        <dbReference type="Proteomes" id="UP000765845"/>
    </source>
</evidence>
<evidence type="ECO:0000313" key="2">
    <source>
        <dbReference type="EMBL" id="NKI18443.1"/>
    </source>
</evidence>
<protein>
    <recommendedName>
        <fullName evidence="4">Phosphate-selective porin O and P</fullName>
    </recommendedName>
</protein>
<feature type="chain" id="PRO_5045696636" description="Phosphate-selective porin O and P" evidence="1">
    <location>
        <begin position="28"/>
        <end position="408"/>
    </location>
</feature>
<dbReference type="Proteomes" id="UP000765845">
    <property type="component" value="Unassembled WGS sequence"/>
</dbReference>
<accession>A0ABX1GIZ4</accession>
<name>A0ABX1GIZ4_9GAMM</name>
<gene>
    <name evidence="2" type="ORF">HCU74_13580</name>
</gene>
<evidence type="ECO:0000256" key="1">
    <source>
        <dbReference type="SAM" id="SignalP"/>
    </source>
</evidence>
<feature type="signal peptide" evidence="1">
    <location>
        <begin position="1"/>
        <end position="27"/>
    </location>
</feature>
<reference evidence="2 3" key="1">
    <citation type="submission" date="2020-04" db="EMBL/GenBank/DDBJ databases">
        <authorList>
            <person name="Yoon J."/>
        </authorList>
    </citation>
    <scope>NUCLEOTIDE SEQUENCE [LARGE SCALE GENOMIC DNA]</scope>
    <source>
        <strain evidence="2 3">KMU-166</strain>
    </source>
</reference>
<comment type="caution">
    <text evidence="2">The sequence shown here is derived from an EMBL/GenBank/DDBJ whole genome shotgun (WGS) entry which is preliminary data.</text>
</comment>
<evidence type="ECO:0008006" key="4">
    <source>
        <dbReference type="Google" id="ProtNLM"/>
    </source>
</evidence>
<keyword evidence="1" id="KW-0732">Signal</keyword>
<sequence>MARTGQARTAPLWALAAFLAAPPGGHAEVQGYVGIQSRWFPDTPLDQRQRSASQSLVVVPEWYQQFNNGDDSINIKLFYRHDHNDPERRHGDVREAYWRHVGGGYELTVGVNTLFWGVTESRHLVDIVNQTDQVEAPDGEEKLGQAMIHLALLKDWGVLDLLVLPGFRERTFAGEAGRLRSIPVTVEEGVYASSDGDEHIDTALRWSHYVNDVSVGLSVFRGTSREPLLFLDSERGEAVLRPYYPQMQQSGLDVQYVNGDWLWKLEAIYRDYLGNKLLSRTLATDFAATTFGFEKTTVDIAGSGWDLGWIAEYSYDSRPASVAPFDDDLFLGARLSLNDIAGSELLMGVSQDLTVNDAHLAVVEGSTRVGTATRISLELNYFHSNSPEDALFPLRQDSFVELGIDYYF</sequence>
<dbReference type="RefSeq" id="WP_168450979.1">
    <property type="nucleotide sequence ID" value="NZ_JAAWWK010000005.1"/>
</dbReference>